<gene>
    <name evidence="2" type="ORF">B0T15DRAFT_257787</name>
</gene>
<protein>
    <submittedName>
        <fullName evidence="2">Uncharacterized protein</fullName>
    </submittedName>
</protein>
<feature type="compositionally biased region" description="Low complexity" evidence="1">
    <location>
        <begin position="73"/>
        <end position="90"/>
    </location>
</feature>
<reference evidence="2" key="1">
    <citation type="journal article" date="2023" name="Mol. Phylogenet. Evol.">
        <title>Genome-scale phylogeny and comparative genomics of the fungal order Sordariales.</title>
        <authorList>
            <person name="Hensen N."/>
            <person name="Bonometti L."/>
            <person name="Westerberg I."/>
            <person name="Brannstrom I.O."/>
            <person name="Guillou S."/>
            <person name="Cros-Aarteil S."/>
            <person name="Calhoun S."/>
            <person name="Haridas S."/>
            <person name="Kuo A."/>
            <person name="Mondo S."/>
            <person name="Pangilinan J."/>
            <person name="Riley R."/>
            <person name="LaButti K."/>
            <person name="Andreopoulos B."/>
            <person name="Lipzen A."/>
            <person name="Chen C."/>
            <person name="Yan M."/>
            <person name="Daum C."/>
            <person name="Ng V."/>
            <person name="Clum A."/>
            <person name="Steindorff A."/>
            <person name="Ohm R.A."/>
            <person name="Martin F."/>
            <person name="Silar P."/>
            <person name="Natvig D.O."/>
            <person name="Lalanne C."/>
            <person name="Gautier V."/>
            <person name="Ament-Velasquez S.L."/>
            <person name="Kruys A."/>
            <person name="Hutchinson M.I."/>
            <person name="Powell A.J."/>
            <person name="Barry K."/>
            <person name="Miller A.N."/>
            <person name="Grigoriev I.V."/>
            <person name="Debuchy R."/>
            <person name="Gladieux P."/>
            <person name="Hiltunen Thoren M."/>
            <person name="Johannesson H."/>
        </authorList>
    </citation>
    <scope>NUCLEOTIDE SEQUENCE</scope>
    <source>
        <strain evidence="2">CBS 333.67</strain>
    </source>
</reference>
<feature type="region of interest" description="Disordered" evidence="1">
    <location>
        <begin position="124"/>
        <end position="175"/>
    </location>
</feature>
<accession>A0AAJ0GMT4</accession>
<name>A0AAJ0GMT4_9PEZI</name>
<feature type="region of interest" description="Disordered" evidence="1">
    <location>
        <begin position="70"/>
        <end position="90"/>
    </location>
</feature>
<evidence type="ECO:0000313" key="3">
    <source>
        <dbReference type="Proteomes" id="UP001273166"/>
    </source>
</evidence>
<dbReference type="AlphaFoldDB" id="A0AAJ0GMT4"/>
<feature type="compositionally biased region" description="Low complexity" evidence="1">
    <location>
        <begin position="136"/>
        <end position="149"/>
    </location>
</feature>
<keyword evidence="3" id="KW-1185">Reference proteome</keyword>
<dbReference type="GeneID" id="87882100"/>
<dbReference type="RefSeq" id="XP_062718627.1">
    <property type="nucleotide sequence ID" value="XM_062863271.1"/>
</dbReference>
<dbReference type="Proteomes" id="UP001273166">
    <property type="component" value="Unassembled WGS sequence"/>
</dbReference>
<dbReference type="EMBL" id="JAUDZG010000006">
    <property type="protein sequence ID" value="KAK3302847.1"/>
    <property type="molecule type" value="Genomic_DNA"/>
</dbReference>
<proteinExistence type="predicted"/>
<organism evidence="2 3">
    <name type="scientific">Chaetomium strumarium</name>
    <dbReference type="NCBI Taxonomy" id="1170767"/>
    <lineage>
        <taxon>Eukaryota</taxon>
        <taxon>Fungi</taxon>
        <taxon>Dikarya</taxon>
        <taxon>Ascomycota</taxon>
        <taxon>Pezizomycotina</taxon>
        <taxon>Sordariomycetes</taxon>
        <taxon>Sordariomycetidae</taxon>
        <taxon>Sordariales</taxon>
        <taxon>Chaetomiaceae</taxon>
        <taxon>Chaetomium</taxon>
    </lineage>
</organism>
<evidence type="ECO:0000313" key="2">
    <source>
        <dbReference type="EMBL" id="KAK3302847.1"/>
    </source>
</evidence>
<sequence>MGNSNCCRHHGPVQLAGGRQMEYVYLWRCRPTSMRSPAVRSVAGVLTWPASPVVADSGRFGNPVGAADISRNSSASSWTPPTTTLTPWTAAPSPTGSVLLRRVRPAIWILDAIRGGKAKMLDIESSSPRRLPEQVPSRSPTPARSASTSGCPAGPKKILRQGPLSRLQTPNAPTWEGGWSGGVRRLVSGVWRLGFGFRRLASGVWSLEFGVWS</sequence>
<comment type="caution">
    <text evidence="2">The sequence shown here is derived from an EMBL/GenBank/DDBJ whole genome shotgun (WGS) entry which is preliminary data.</text>
</comment>
<evidence type="ECO:0000256" key="1">
    <source>
        <dbReference type="SAM" id="MobiDB-lite"/>
    </source>
</evidence>
<reference evidence="2" key="2">
    <citation type="submission" date="2023-06" db="EMBL/GenBank/DDBJ databases">
        <authorList>
            <consortium name="Lawrence Berkeley National Laboratory"/>
            <person name="Mondo S.J."/>
            <person name="Hensen N."/>
            <person name="Bonometti L."/>
            <person name="Westerberg I."/>
            <person name="Brannstrom I.O."/>
            <person name="Guillou S."/>
            <person name="Cros-Aarteil S."/>
            <person name="Calhoun S."/>
            <person name="Haridas S."/>
            <person name="Kuo A."/>
            <person name="Pangilinan J."/>
            <person name="Riley R."/>
            <person name="Labutti K."/>
            <person name="Andreopoulos B."/>
            <person name="Lipzen A."/>
            <person name="Chen C."/>
            <person name="Yanf M."/>
            <person name="Daum C."/>
            <person name="Ng V."/>
            <person name="Clum A."/>
            <person name="Steindorff A."/>
            <person name="Ohm R."/>
            <person name="Martin F."/>
            <person name="Silar P."/>
            <person name="Natvig D."/>
            <person name="Lalanne C."/>
            <person name="Gautier V."/>
            <person name="Ament-Velasquez S.L."/>
            <person name="Kruys A."/>
            <person name="Hutchinson M.I."/>
            <person name="Powell A.J."/>
            <person name="Barry K."/>
            <person name="Miller A.N."/>
            <person name="Grigoriev I.V."/>
            <person name="Debuchy R."/>
            <person name="Gladieux P."/>
            <person name="Thoren M.H."/>
            <person name="Johannesson H."/>
        </authorList>
    </citation>
    <scope>NUCLEOTIDE SEQUENCE</scope>
    <source>
        <strain evidence="2">CBS 333.67</strain>
    </source>
</reference>